<evidence type="ECO:0000313" key="6">
    <source>
        <dbReference type="EMBL" id="NHN29716.1"/>
    </source>
</evidence>
<dbReference type="Gene3D" id="2.60.120.260">
    <property type="entry name" value="Galactose-binding domain-like"/>
    <property type="match status" value="3"/>
</dbReference>
<proteinExistence type="predicted"/>
<reference evidence="6" key="1">
    <citation type="submission" date="2020-03" db="EMBL/GenBank/DDBJ databases">
        <title>Draft sequencing of Paenibacilllus sp. S3N08.</title>
        <authorList>
            <person name="Kim D.-U."/>
        </authorList>
    </citation>
    <scope>NUCLEOTIDE SEQUENCE</scope>
    <source>
        <strain evidence="6">S3N08</strain>
    </source>
</reference>
<dbReference type="EMBL" id="JAAOIW010000002">
    <property type="protein sequence ID" value="NHN29716.1"/>
    <property type="molecule type" value="Genomic_DNA"/>
</dbReference>
<dbReference type="Gene3D" id="2.60.420.10">
    <property type="entry name" value="Maltose phosphorylase, domain 3"/>
    <property type="match status" value="1"/>
</dbReference>
<dbReference type="InterPro" id="IPR048653">
    <property type="entry name" value="RhaB_D2"/>
</dbReference>
<accession>A0ABX0J2R4</accession>
<evidence type="ECO:0000259" key="2">
    <source>
        <dbReference type="Pfam" id="PF08531"/>
    </source>
</evidence>
<dbReference type="InterPro" id="IPR035398">
    <property type="entry name" value="Bac_rhamnosid_C"/>
</dbReference>
<name>A0ABX0J2R4_9BACL</name>
<feature type="domain" description="Bacterial alpha-L-rhamnosidase N-terminal" evidence="2">
    <location>
        <begin position="52"/>
        <end position="193"/>
    </location>
</feature>
<feature type="domain" description="Alpha-L-rhamnosidase concanavalin-like" evidence="1">
    <location>
        <begin position="483"/>
        <end position="568"/>
    </location>
</feature>
<gene>
    <name evidence="6" type="ORF">G9U52_07695</name>
</gene>
<dbReference type="GO" id="GO:0016787">
    <property type="term" value="F:hydrolase activity"/>
    <property type="evidence" value="ECO:0007669"/>
    <property type="project" value="UniProtKB-KW"/>
</dbReference>
<feature type="domain" description="Alpha-L-rhamnosidase" evidence="5">
    <location>
        <begin position="233"/>
        <end position="393"/>
    </location>
</feature>
<evidence type="ECO:0000259" key="3">
    <source>
        <dbReference type="Pfam" id="PF17389"/>
    </source>
</evidence>
<protein>
    <submittedName>
        <fullName evidence="6">Family 78 glycoside hydrolase catalytic domain</fullName>
    </submittedName>
</protein>
<evidence type="ECO:0000259" key="4">
    <source>
        <dbReference type="Pfam" id="PF17390"/>
    </source>
</evidence>
<dbReference type="InterPro" id="IPR013737">
    <property type="entry name" value="Bac_rhamnosid_N"/>
</dbReference>
<organism evidence="6 7">
    <name type="scientific">Paenibacillus agricola</name>
    <dbReference type="NCBI Taxonomy" id="2716264"/>
    <lineage>
        <taxon>Bacteria</taxon>
        <taxon>Bacillati</taxon>
        <taxon>Bacillota</taxon>
        <taxon>Bacilli</taxon>
        <taxon>Bacillales</taxon>
        <taxon>Paenibacillaceae</taxon>
        <taxon>Paenibacillus</taxon>
    </lineage>
</organism>
<feature type="domain" description="Alpha-L-rhamnosidase six-hairpin glycosidase" evidence="3">
    <location>
        <begin position="583"/>
        <end position="922"/>
    </location>
</feature>
<dbReference type="PANTHER" id="PTHR34987">
    <property type="entry name" value="C, PUTATIVE (AFU_ORTHOLOGUE AFUA_3G02880)-RELATED"/>
    <property type="match status" value="1"/>
</dbReference>
<dbReference type="Pfam" id="PF21557">
    <property type="entry name" value="RhaB_D2"/>
    <property type="match status" value="1"/>
</dbReference>
<keyword evidence="6" id="KW-0378">Hydrolase</keyword>
<dbReference type="PANTHER" id="PTHR34987:SF4">
    <property type="entry name" value="ALPHA-L-RHAMNOSIDASE C-TERMINAL DOMAIN-CONTAINING PROTEIN"/>
    <property type="match status" value="1"/>
</dbReference>
<evidence type="ECO:0000259" key="5">
    <source>
        <dbReference type="Pfam" id="PF21557"/>
    </source>
</evidence>
<dbReference type="SUPFAM" id="SSF49785">
    <property type="entry name" value="Galactose-binding domain-like"/>
    <property type="match status" value="1"/>
</dbReference>
<dbReference type="Pfam" id="PF08531">
    <property type="entry name" value="Bac_rhamnosid_N"/>
    <property type="match status" value="1"/>
</dbReference>
<dbReference type="Pfam" id="PF17389">
    <property type="entry name" value="Bac_rhamnosid6H"/>
    <property type="match status" value="1"/>
</dbReference>
<dbReference type="InterPro" id="IPR008979">
    <property type="entry name" value="Galactose-bd-like_sf"/>
</dbReference>
<dbReference type="Pfam" id="PF05592">
    <property type="entry name" value="Bac_rhamnosid"/>
    <property type="match status" value="1"/>
</dbReference>
<evidence type="ECO:0000259" key="1">
    <source>
        <dbReference type="Pfam" id="PF05592"/>
    </source>
</evidence>
<dbReference type="Pfam" id="PF17390">
    <property type="entry name" value="Bac_rhamnosid_C"/>
    <property type="match status" value="1"/>
</dbReference>
<sequence length="1009" mass="113231">MGTSVNLDREITVEQELPFLPQARWIWGGVEESPRNEWRCFRSTFTPDAESLEKAELLLSADTRYVLYVNGTLVGRGPVRSWHHQYSYDTYDIKHWLKPGVSNCIAVLVMHFGAATFYSLRGRGGLLAQLTMSGTSMVTDSGWVTHLHDGHDPNQARMSVQHAYAESTDARLWDDSWTEGGYDDSSWLAANEIGPVGTAPWTGMMARDIPMLTEETIYPARVESLNETRSPAWSIAMDVKYQWEDNSEEHVNHYKVAGMIATVVHMAEPGVLTVATVGSPFRSCAIDGQVYNKTEFGGESPKLELSVELAAGEHLLILDVSGDDHGQAFRMALDASVSFEVVSPLAKAAATGQKKPSQSTAALHGSYVNHAGEEATKSPVVMIGPLAHMIVLDTVVLTTQEVESFNQGLLDIEVFLPKTKNVADLLAGPYPLKEISPSLIRLDDTFAMSIWKPESVGYAVPISLQLIAASNGLPAQAPLFVKGDTEFVLDFGKQWSGFLEIELDASEGTVVDFYGYEFQQDGWRQETFGLDNTLRYTCREGRQSYISPVRRGFRYLMVTIRGAARPTQWYKAVVRQSNFPVAQIGQFQCSDPLLNDIWEISRHTTRLCMEDTFVDCPAYEQTFWVGDSRNEALVNYYVFGATEIVERCMRLVPGSADQTPYYGDQVPSGWVSVIPNWTFFWVIACKEYADYTGKNQFATDIWPHVKYTLEHYWQHIDEDGLFSFRGWNLLDWAPIDQPRDGVVTHQTMFLVKTLRAAAELAEIAYDHEHAELYRERAKLLAQAINTHLWSEEQQAYVDCIHADGRVSTIYSMQTQVVALLCDIPGADRESILRAYLLSPPDHFIKIGSPFMSFFYYEALARYGETQCMLDDIRYHFGEMIDHDATTCWEMYPGFKENRANPRMLTRSHCHAWSAAPGYFLGDQLLGVKPLSPGWTKVKVAPSPGDVRWAKGRIPLPGEGCIDVSWKLDEQGRTFQIRVSAPEAVELTIECPDGYTADVTTIAVKATNAR</sequence>
<dbReference type="InterPro" id="IPR035396">
    <property type="entry name" value="Bac_rhamnosid6H"/>
</dbReference>
<dbReference type="InterPro" id="IPR008928">
    <property type="entry name" value="6-hairpin_glycosidase_sf"/>
</dbReference>
<dbReference type="Gene3D" id="1.50.10.10">
    <property type="match status" value="1"/>
</dbReference>
<dbReference type="SUPFAM" id="SSF48208">
    <property type="entry name" value="Six-hairpin glycosidases"/>
    <property type="match status" value="1"/>
</dbReference>
<feature type="domain" description="Alpha-L-rhamnosidase C-terminal" evidence="4">
    <location>
        <begin position="926"/>
        <end position="996"/>
    </location>
</feature>
<evidence type="ECO:0000313" key="7">
    <source>
        <dbReference type="Proteomes" id="UP001165962"/>
    </source>
</evidence>
<keyword evidence="7" id="KW-1185">Reference proteome</keyword>
<dbReference type="InterPro" id="IPR008902">
    <property type="entry name" value="Rhamnosid_concanavalin"/>
</dbReference>
<dbReference type="Proteomes" id="UP001165962">
    <property type="component" value="Unassembled WGS sequence"/>
</dbReference>
<comment type="caution">
    <text evidence="6">The sequence shown here is derived from an EMBL/GenBank/DDBJ whole genome shotgun (WGS) entry which is preliminary data.</text>
</comment>
<dbReference type="InterPro" id="IPR012341">
    <property type="entry name" value="6hp_glycosidase-like_sf"/>
</dbReference>
<dbReference type="RefSeq" id="WP_166147934.1">
    <property type="nucleotide sequence ID" value="NZ_JAAOIW010000002.1"/>
</dbReference>